<evidence type="ECO:0000313" key="2">
    <source>
        <dbReference type="Proteomes" id="UP000013201"/>
    </source>
</evidence>
<dbReference type="EMBL" id="CAVK010000242">
    <property type="protein sequence ID" value="CCW19984.1"/>
    <property type="molecule type" value="Genomic_DNA"/>
</dbReference>
<keyword evidence="2" id="KW-1185">Reference proteome</keyword>
<comment type="caution">
    <text evidence="1">The sequence shown here is derived from an EMBL/GenBank/DDBJ whole genome shotgun (WGS) entry which is preliminary data.</text>
</comment>
<proteinExistence type="predicted"/>
<reference evidence="2" key="2">
    <citation type="submission" date="2013-04" db="EMBL/GenBank/DDBJ databases">
        <title>Bisphenol A degrading Sphingobium sp. strain BiD32.</title>
        <authorList>
            <person name="Nielsen J.L."/>
            <person name="Zhou N.A."/>
            <person name="Kjeldal H."/>
        </authorList>
    </citation>
    <scope>NUCLEOTIDE SEQUENCE [LARGE SCALE GENOMIC DNA]</scope>
    <source>
        <strain evidence="2">BiD32</strain>
    </source>
</reference>
<name>N1MT96_9SPHN</name>
<accession>N1MT96</accession>
<gene>
    <name evidence="1" type="ORF">EBBID32_43550</name>
</gene>
<reference evidence="1 2" key="1">
    <citation type="submission" date="2013-03" db="EMBL/GenBank/DDBJ databases">
        <authorList>
            <person name="Le V."/>
        </authorList>
    </citation>
    <scope>NUCLEOTIDE SEQUENCE [LARGE SCALE GENOMIC DNA]</scope>
    <source>
        <strain evidence="1 2">BiD32</strain>
    </source>
</reference>
<protein>
    <submittedName>
        <fullName evidence="1">Uncharacterized protein</fullName>
    </submittedName>
</protein>
<organism evidence="1 2">
    <name type="scientific">Sphingobium indicum BiD32</name>
    <dbReference type="NCBI Taxonomy" id="1301087"/>
    <lineage>
        <taxon>Bacteria</taxon>
        <taxon>Pseudomonadati</taxon>
        <taxon>Pseudomonadota</taxon>
        <taxon>Alphaproteobacteria</taxon>
        <taxon>Sphingomonadales</taxon>
        <taxon>Sphingomonadaceae</taxon>
        <taxon>Sphingobium</taxon>
    </lineage>
</organism>
<dbReference type="Proteomes" id="UP000013201">
    <property type="component" value="Unassembled WGS sequence"/>
</dbReference>
<evidence type="ECO:0000313" key="1">
    <source>
        <dbReference type="EMBL" id="CCW19984.1"/>
    </source>
</evidence>
<dbReference type="AlphaFoldDB" id="N1MT96"/>
<sequence>MTITPAFRVVENDHYITCRYRTNREGVVETHKKRADPKTSP</sequence>